<dbReference type="GeneID" id="96002971"/>
<feature type="signal peptide" evidence="1">
    <location>
        <begin position="1"/>
        <end position="21"/>
    </location>
</feature>
<dbReference type="EMBL" id="JAAQHG020000004">
    <property type="protein sequence ID" value="KAL1589634.1"/>
    <property type="molecule type" value="Genomic_DNA"/>
</dbReference>
<keyword evidence="1" id="KW-0732">Signal</keyword>
<dbReference type="RefSeq" id="XP_069232739.1">
    <property type="nucleotide sequence ID" value="XM_069370133.1"/>
</dbReference>
<evidence type="ECO:0000313" key="3">
    <source>
        <dbReference type="Proteomes" id="UP000803884"/>
    </source>
</evidence>
<gene>
    <name evidence="2" type="ORF">WHR41_01527</name>
</gene>
<evidence type="ECO:0000256" key="1">
    <source>
        <dbReference type="SAM" id="SignalP"/>
    </source>
</evidence>
<comment type="caution">
    <text evidence="2">The sequence shown here is derived from an EMBL/GenBank/DDBJ whole genome shotgun (WGS) entry which is preliminary data.</text>
</comment>
<dbReference type="AlphaFoldDB" id="A0AB34KX47"/>
<sequence length="188" mass="20021">MGPQISLVLFAFLACSAFTKAADAVPNAMPVGTLYAYGQNISGLPLFYADGLALLGYGQPEDISEAVNVTFTSNTTATTLKSSPNNTAMATNWTQPLLYIDATAGSFTEAGFTSLTNTSYTTTGFSFWGRQLMWLGNSDDGSVGRSFWAAPRGKDGVWSLLWNSDNAASEIAVPIVLKRQPPPSLDKN</sequence>
<organism evidence="2 3">
    <name type="scientific">Cladosporium halotolerans</name>
    <dbReference type="NCBI Taxonomy" id="1052096"/>
    <lineage>
        <taxon>Eukaryota</taxon>
        <taxon>Fungi</taxon>
        <taxon>Dikarya</taxon>
        <taxon>Ascomycota</taxon>
        <taxon>Pezizomycotina</taxon>
        <taxon>Dothideomycetes</taxon>
        <taxon>Dothideomycetidae</taxon>
        <taxon>Cladosporiales</taxon>
        <taxon>Cladosporiaceae</taxon>
        <taxon>Cladosporium</taxon>
    </lineage>
</organism>
<evidence type="ECO:0000313" key="2">
    <source>
        <dbReference type="EMBL" id="KAL1589634.1"/>
    </source>
</evidence>
<keyword evidence="3" id="KW-1185">Reference proteome</keyword>
<accession>A0AB34KX47</accession>
<name>A0AB34KX47_9PEZI</name>
<reference evidence="2 3" key="1">
    <citation type="journal article" date="2020" name="Microbiol. Resour. Announc.">
        <title>Draft Genome Sequence of a Cladosporium Species Isolated from the Mesophotic Ascidian Didemnum maculosum.</title>
        <authorList>
            <person name="Gioti A."/>
            <person name="Siaperas R."/>
            <person name="Nikolaivits E."/>
            <person name="Le Goff G."/>
            <person name="Ouazzani J."/>
            <person name="Kotoulas G."/>
            <person name="Topakas E."/>
        </authorList>
    </citation>
    <scope>NUCLEOTIDE SEQUENCE [LARGE SCALE GENOMIC DNA]</scope>
    <source>
        <strain evidence="2 3">TM138-S3</strain>
    </source>
</reference>
<proteinExistence type="predicted"/>
<feature type="chain" id="PRO_5044230385" evidence="1">
    <location>
        <begin position="22"/>
        <end position="188"/>
    </location>
</feature>
<dbReference type="Proteomes" id="UP000803884">
    <property type="component" value="Unassembled WGS sequence"/>
</dbReference>
<protein>
    <submittedName>
        <fullName evidence="2">Uncharacterized protein</fullName>
    </submittedName>
</protein>